<organism evidence="7 8">
    <name type="scientific">Williamsia limnetica</name>
    <dbReference type="NCBI Taxonomy" id="882452"/>
    <lineage>
        <taxon>Bacteria</taxon>
        <taxon>Bacillati</taxon>
        <taxon>Actinomycetota</taxon>
        <taxon>Actinomycetes</taxon>
        <taxon>Mycobacteriales</taxon>
        <taxon>Nocardiaceae</taxon>
        <taxon>Williamsia</taxon>
    </lineage>
</organism>
<dbReference type="InterPro" id="IPR005119">
    <property type="entry name" value="LysR_subst-bd"/>
</dbReference>
<dbReference type="InterPro" id="IPR000847">
    <property type="entry name" value="LysR_HTH_N"/>
</dbReference>
<dbReference type="CDD" id="cd08434">
    <property type="entry name" value="PBP2_GltC_like"/>
    <property type="match status" value="1"/>
</dbReference>
<dbReference type="InterPro" id="IPR036388">
    <property type="entry name" value="WH-like_DNA-bd_sf"/>
</dbReference>
<dbReference type="EMBL" id="QJSP01000004">
    <property type="protein sequence ID" value="PYE18620.1"/>
    <property type="molecule type" value="Genomic_DNA"/>
</dbReference>
<dbReference type="PANTHER" id="PTHR30346">
    <property type="entry name" value="TRANSCRIPTIONAL DUAL REGULATOR HCAR-RELATED"/>
    <property type="match status" value="1"/>
</dbReference>
<accession>A0A318RPQ4</accession>
<dbReference type="Proteomes" id="UP000247591">
    <property type="component" value="Unassembled WGS sequence"/>
</dbReference>
<name>A0A318RPQ4_WILLI</name>
<dbReference type="InterPro" id="IPR036390">
    <property type="entry name" value="WH_DNA-bd_sf"/>
</dbReference>
<dbReference type="GO" id="GO:0003700">
    <property type="term" value="F:DNA-binding transcription factor activity"/>
    <property type="evidence" value="ECO:0007669"/>
    <property type="project" value="InterPro"/>
</dbReference>
<dbReference type="PRINTS" id="PR00039">
    <property type="entry name" value="HTHLYSR"/>
</dbReference>
<evidence type="ECO:0000259" key="6">
    <source>
        <dbReference type="PROSITE" id="PS50931"/>
    </source>
</evidence>
<keyword evidence="3 7" id="KW-0238">DNA-binding</keyword>
<dbReference type="SUPFAM" id="SSF53850">
    <property type="entry name" value="Periplasmic binding protein-like II"/>
    <property type="match status" value="1"/>
</dbReference>
<evidence type="ECO:0000256" key="5">
    <source>
        <dbReference type="ARBA" id="ARBA00023163"/>
    </source>
</evidence>
<evidence type="ECO:0000256" key="3">
    <source>
        <dbReference type="ARBA" id="ARBA00023125"/>
    </source>
</evidence>
<dbReference type="OrthoDB" id="9803735at2"/>
<dbReference type="PANTHER" id="PTHR30346:SF28">
    <property type="entry name" value="HTH-TYPE TRANSCRIPTIONAL REGULATOR CYNR"/>
    <property type="match status" value="1"/>
</dbReference>
<reference evidence="7 8" key="1">
    <citation type="submission" date="2018-06" db="EMBL/GenBank/DDBJ databases">
        <title>Genomic Encyclopedia of Type Strains, Phase IV (KMG-IV): sequencing the most valuable type-strain genomes for metagenomic binning, comparative biology and taxonomic classification.</title>
        <authorList>
            <person name="Goeker M."/>
        </authorList>
    </citation>
    <scope>NUCLEOTIDE SEQUENCE [LARGE SCALE GENOMIC DNA]</scope>
    <source>
        <strain evidence="7 8">DSM 45521</strain>
    </source>
</reference>
<proteinExistence type="inferred from homology"/>
<comment type="caution">
    <text evidence="7">The sequence shown here is derived from an EMBL/GenBank/DDBJ whole genome shotgun (WGS) entry which is preliminary data.</text>
</comment>
<dbReference type="GO" id="GO:0032993">
    <property type="term" value="C:protein-DNA complex"/>
    <property type="evidence" value="ECO:0007669"/>
    <property type="project" value="TreeGrafter"/>
</dbReference>
<feature type="domain" description="HTH lysR-type" evidence="6">
    <location>
        <begin position="1"/>
        <end position="55"/>
    </location>
</feature>
<dbReference type="PROSITE" id="PS50931">
    <property type="entry name" value="HTH_LYSR"/>
    <property type="match status" value="1"/>
</dbReference>
<gene>
    <name evidence="7" type="ORF">DFR67_104199</name>
</gene>
<sequence length="299" mass="32564">MENTWFVTLAELENMSAAADELHATQPTLSRQLGRLERDLGVKLFDRKGKRLLLNAAGRIYLGHVRRAVAEIDAARYELAELANPVAGRIDLGFLHSFGMWLVPTLIREFRRESAQVVFGLAQGAAEDILQRVLGGDSDVAIVSPRPNNVDVGWAPIMRQHLGLAVPDGHRLAQRESVTIADVREENFVAMETGFGMRRILEELCAAEDFRPKITFESTELATVAGLVAAGLGVAVMPVEHDAQLPAGVALIVLDGPANIREVGLIWKRDTAISPAAARFRDFVSGWADSNDRGIAIGT</sequence>
<evidence type="ECO:0000256" key="4">
    <source>
        <dbReference type="ARBA" id="ARBA00023159"/>
    </source>
</evidence>
<keyword evidence="8" id="KW-1185">Reference proteome</keyword>
<dbReference type="RefSeq" id="WP_110469067.1">
    <property type="nucleotide sequence ID" value="NZ_QJSP01000004.1"/>
</dbReference>
<dbReference type="Pfam" id="PF00126">
    <property type="entry name" value="HTH_1"/>
    <property type="match status" value="1"/>
</dbReference>
<evidence type="ECO:0000313" key="8">
    <source>
        <dbReference type="Proteomes" id="UP000247591"/>
    </source>
</evidence>
<comment type="similarity">
    <text evidence="1">Belongs to the LysR transcriptional regulatory family.</text>
</comment>
<keyword evidence="2" id="KW-0805">Transcription regulation</keyword>
<protein>
    <submittedName>
        <fullName evidence="7">DNA-binding transcriptional LysR family regulator</fullName>
    </submittedName>
</protein>
<dbReference type="Pfam" id="PF03466">
    <property type="entry name" value="LysR_substrate"/>
    <property type="match status" value="1"/>
</dbReference>
<dbReference type="Gene3D" id="3.40.190.290">
    <property type="match status" value="1"/>
</dbReference>
<dbReference type="SUPFAM" id="SSF46785">
    <property type="entry name" value="Winged helix' DNA-binding domain"/>
    <property type="match status" value="1"/>
</dbReference>
<keyword evidence="4" id="KW-0010">Activator</keyword>
<keyword evidence="5" id="KW-0804">Transcription</keyword>
<dbReference type="FunFam" id="1.10.10.10:FF:000001">
    <property type="entry name" value="LysR family transcriptional regulator"/>
    <property type="match status" value="1"/>
</dbReference>
<evidence type="ECO:0000313" key="7">
    <source>
        <dbReference type="EMBL" id="PYE18620.1"/>
    </source>
</evidence>
<dbReference type="AlphaFoldDB" id="A0A318RPQ4"/>
<evidence type="ECO:0000256" key="2">
    <source>
        <dbReference type="ARBA" id="ARBA00023015"/>
    </source>
</evidence>
<evidence type="ECO:0000256" key="1">
    <source>
        <dbReference type="ARBA" id="ARBA00009437"/>
    </source>
</evidence>
<dbReference type="Gene3D" id="1.10.10.10">
    <property type="entry name" value="Winged helix-like DNA-binding domain superfamily/Winged helix DNA-binding domain"/>
    <property type="match status" value="1"/>
</dbReference>
<dbReference type="GO" id="GO:0003677">
    <property type="term" value="F:DNA binding"/>
    <property type="evidence" value="ECO:0007669"/>
    <property type="project" value="UniProtKB-KW"/>
</dbReference>